<feature type="non-terminal residue" evidence="4">
    <location>
        <position position="315"/>
    </location>
</feature>
<evidence type="ECO:0000313" key="5">
    <source>
        <dbReference type="Proteomes" id="UP001233999"/>
    </source>
</evidence>
<dbReference type="GO" id="GO:0016020">
    <property type="term" value="C:membrane"/>
    <property type="evidence" value="ECO:0007669"/>
    <property type="project" value="TreeGrafter"/>
</dbReference>
<name>A0AAD8E2X2_DIPPU</name>
<keyword evidence="2" id="KW-0677">Repeat</keyword>
<proteinExistence type="inferred from homology"/>
<dbReference type="GO" id="GO:0030139">
    <property type="term" value="C:endocytic vesicle"/>
    <property type="evidence" value="ECO:0007669"/>
    <property type="project" value="TreeGrafter"/>
</dbReference>
<dbReference type="GO" id="GO:0006897">
    <property type="term" value="P:endocytosis"/>
    <property type="evidence" value="ECO:0007669"/>
    <property type="project" value="TreeGrafter"/>
</dbReference>
<dbReference type="AlphaFoldDB" id="A0AAD8E2X2"/>
<gene>
    <name evidence="4" type="ORF">L9F63_008281</name>
</gene>
<evidence type="ECO:0000256" key="1">
    <source>
        <dbReference type="ARBA" id="ARBA00008304"/>
    </source>
</evidence>
<dbReference type="SUPFAM" id="SSF48371">
    <property type="entry name" value="ARM repeat"/>
    <property type="match status" value="1"/>
</dbReference>
<dbReference type="InterPro" id="IPR040108">
    <property type="entry name" value="Laa1/Sip1/HEATR5"/>
</dbReference>
<dbReference type="PANTHER" id="PTHR21663:SF0">
    <property type="entry name" value="HEAT REPEAT-CONTAINING PROTEIN 5B"/>
    <property type="match status" value="1"/>
</dbReference>
<accession>A0AAD8E2X2</accession>
<organism evidence="4 5">
    <name type="scientific">Diploptera punctata</name>
    <name type="common">Pacific beetle cockroach</name>
    <dbReference type="NCBI Taxonomy" id="6984"/>
    <lineage>
        <taxon>Eukaryota</taxon>
        <taxon>Metazoa</taxon>
        <taxon>Ecdysozoa</taxon>
        <taxon>Arthropoda</taxon>
        <taxon>Hexapoda</taxon>
        <taxon>Insecta</taxon>
        <taxon>Pterygota</taxon>
        <taxon>Neoptera</taxon>
        <taxon>Polyneoptera</taxon>
        <taxon>Dictyoptera</taxon>
        <taxon>Blattodea</taxon>
        <taxon>Blaberoidea</taxon>
        <taxon>Blaberidae</taxon>
        <taxon>Diplopterinae</taxon>
        <taxon>Diploptera</taxon>
    </lineage>
</organism>
<protein>
    <recommendedName>
        <fullName evidence="3">HEAT repeat-containing protein 5A</fullName>
    </recommendedName>
</protein>
<dbReference type="Proteomes" id="UP001233999">
    <property type="component" value="Unassembled WGS sequence"/>
</dbReference>
<comment type="caution">
    <text evidence="4">The sequence shown here is derived from an EMBL/GenBank/DDBJ whole genome shotgun (WGS) entry which is preliminary data.</text>
</comment>
<comment type="similarity">
    <text evidence="1">Belongs to the HEATR5 family.</text>
</comment>
<evidence type="ECO:0000313" key="4">
    <source>
        <dbReference type="EMBL" id="KAJ9574542.1"/>
    </source>
</evidence>
<dbReference type="PANTHER" id="PTHR21663">
    <property type="entry name" value="HYPOTHETICAL HEAT DOMAIN-CONTAINING"/>
    <property type="match status" value="1"/>
</dbReference>
<keyword evidence="5" id="KW-1185">Reference proteome</keyword>
<dbReference type="GO" id="GO:0005829">
    <property type="term" value="C:cytosol"/>
    <property type="evidence" value="ECO:0007669"/>
    <property type="project" value="GOC"/>
</dbReference>
<reference evidence="4" key="1">
    <citation type="journal article" date="2023" name="IScience">
        <title>Live-bearing cockroach genome reveals convergent evolutionary mechanisms linked to viviparity in insects and beyond.</title>
        <authorList>
            <person name="Fouks B."/>
            <person name="Harrison M.C."/>
            <person name="Mikhailova A.A."/>
            <person name="Marchal E."/>
            <person name="English S."/>
            <person name="Carruthers M."/>
            <person name="Jennings E.C."/>
            <person name="Chiamaka E.L."/>
            <person name="Frigard R.A."/>
            <person name="Pippel M."/>
            <person name="Attardo G.M."/>
            <person name="Benoit J.B."/>
            <person name="Bornberg-Bauer E."/>
            <person name="Tobe S.S."/>
        </authorList>
    </citation>
    <scope>NUCLEOTIDE SEQUENCE</scope>
    <source>
        <strain evidence="4">Stay&amp;Tobe</strain>
    </source>
</reference>
<dbReference type="InterPro" id="IPR016024">
    <property type="entry name" value="ARM-type_fold"/>
</dbReference>
<dbReference type="EMBL" id="JASPKZ010010279">
    <property type="protein sequence ID" value="KAJ9574542.1"/>
    <property type="molecule type" value="Genomic_DNA"/>
</dbReference>
<dbReference type="Gene3D" id="1.25.10.10">
    <property type="entry name" value="Leucine-rich Repeat Variant"/>
    <property type="match status" value="1"/>
</dbReference>
<dbReference type="GO" id="GO:0042147">
    <property type="term" value="P:retrograde transport, endosome to Golgi"/>
    <property type="evidence" value="ECO:0007669"/>
    <property type="project" value="TreeGrafter"/>
</dbReference>
<dbReference type="GO" id="GO:0005794">
    <property type="term" value="C:Golgi apparatus"/>
    <property type="evidence" value="ECO:0007669"/>
    <property type="project" value="TreeGrafter"/>
</dbReference>
<dbReference type="GO" id="GO:0008104">
    <property type="term" value="P:intracellular protein localization"/>
    <property type="evidence" value="ECO:0007669"/>
    <property type="project" value="TreeGrafter"/>
</dbReference>
<reference evidence="4" key="2">
    <citation type="submission" date="2023-05" db="EMBL/GenBank/DDBJ databases">
        <authorList>
            <person name="Fouks B."/>
        </authorList>
    </citation>
    <scope>NUCLEOTIDE SEQUENCE</scope>
    <source>
        <strain evidence="4">Stay&amp;Tobe</strain>
        <tissue evidence="4">Testes</tissue>
    </source>
</reference>
<evidence type="ECO:0000256" key="3">
    <source>
        <dbReference type="ARBA" id="ARBA00070811"/>
    </source>
</evidence>
<evidence type="ECO:0000256" key="2">
    <source>
        <dbReference type="ARBA" id="ARBA00022737"/>
    </source>
</evidence>
<sequence length="315" mass="34495">SDIKGCQKKLVEQLTQHIQESPGPPTRKLIARCLATLFSVGDTFLLFDTVNRCNDILKNKDDSPSFLPTRLAAICCVGCMYEKLGRMMGRSYEETVQILIKSLRSAESQTRIEIMLTLEKVCSGMGSAISNVHKEIYKAARHCLTDRVMAVRCAAAKCLLEMLNHASFLYTTELESLATLCFRAFDGSNYEVRCAVAKLLGTLIATTQQNQKGNPAAHQNKGFKPISLEEALGVLMSGFLRGGVGFLKGTGEMIKGSSGVNREVRVGVTHAYVIFVQILGGVWLERNITTLLTHVLDLVANPKAASSHVDAVYFS</sequence>
<dbReference type="FunFam" id="1.25.10.10:FF:000098">
    <property type="entry name" value="HEAT repeat-containing protein 5A isoform X2"/>
    <property type="match status" value="1"/>
</dbReference>
<dbReference type="InterPro" id="IPR011989">
    <property type="entry name" value="ARM-like"/>
</dbReference>